<dbReference type="Pfam" id="PF26078">
    <property type="entry name" value="Baseplate_J_M"/>
    <property type="match status" value="1"/>
</dbReference>
<gene>
    <name evidence="3" type="ORF">PhaeoP97_01883</name>
</gene>
<dbReference type="KEGG" id="php:PhaeoP97_01883"/>
<sequence length="299" mass="30689">MAGGFSAIDMSLLRAPDLVQSVDYEAALSAMLGELRARAPAFDALVESDPAFKLVELAAFFQTLTLQQINDAGRAVMPATATGADLDNIAARYGVARQVIDPGNPEALPPVPAVLESDDDFRRRMLVAFEGLTTAGSAGSYIFHALSAHPDIADASVESPAPGEVLVTILSRVADGSASPELQASTLEVLSADDVRPLADMVIVQSAAITTYSIDASLIVLPGPDSEVARSAAQEAATSYAAAQHRLGRDVTLSGIYAALHQPGVQNVTLTSPAADIVIGNDGAAFCTGISVTVGGSGV</sequence>
<evidence type="ECO:0000259" key="2">
    <source>
        <dbReference type="Pfam" id="PF26079"/>
    </source>
</evidence>
<dbReference type="InterPro" id="IPR052726">
    <property type="entry name" value="Phage_Baseplate_Hub"/>
</dbReference>
<accession>A0A1L3I563</accession>
<dbReference type="Pfam" id="PF26079">
    <property type="entry name" value="Baseplate_J_C"/>
    <property type="match status" value="1"/>
</dbReference>
<reference evidence="4" key="1">
    <citation type="submission" date="2016-07" db="EMBL/GenBank/DDBJ databases">
        <title>Phaeobacter portensis sp. nov., a tropodithietic acid producing bacterium isolated from a German harbor.</title>
        <authorList>
            <person name="Freese H.M."/>
            <person name="Bunk B."/>
            <person name="Breider S."/>
            <person name="Brinkhoff T."/>
        </authorList>
    </citation>
    <scope>NUCLEOTIDE SEQUENCE [LARGE SCALE GENOMIC DNA]</scope>
    <source>
        <strain evidence="4">P97</strain>
    </source>
</reference>
<dbReference type="AlphaFoldDB" id="A0A1L3I563"/>
<keyword evidence="4" id="KW-1185">Reference proteome</keyword>
<dbReference type="PIRSF" id="PIRSF020481">
    <property type="entry name" value="BAP"/>
    <property type="match status" value="1"/>
</dbReference>
<evidence type="ECO:0000313" key="3">
    <source>
        <dbReference type="EMBL" id="APG47294.1"/>
    </source>
</evidence>
<name>A0A1L3I563_9RHOB</name>
<dbReference type="InterPro" id="IPR014507">
    <property type="entry name" value="Baseplate_assembly_J_pred"/>
</dbReference>
<dbReference type="EMBL" id="CP016364">
    <property type="protein sequence ID" value="APG47294.1"/>
    <property type="molecule type" value="Genomic_DNA"/>
</dbReference>
<organism evidence="3 4">
    <name type="scientific">Phaeobacter porticola</name>
    <dbReference type="NCBI Taxonomy" id="1844006"/>
    <lineage>
        <taxon>Bacteria</taxon>
        <taxon>Pseudomonadati</taxon>
        <taxon>Pseudomonadota</taxon>
        <taxon>Alphaproteobacteria</taxon>
        <taxon>Rhodobacterales</taxon>
        <taxon>Roseobacteraceae</taxon>
        <taxon>Phaeobacter</taxon>
    </lineage>
</organism>
<dbReference type="PANTHER" id="PTHR35862">
    <property type="entry name" value="FELS-2 PROPHAGE PROTEIN"/>
    <property type="match status" value="1"/>
</dbReference>
<feature type="domain" description="Baseplate J-like C-terminal" evidence="2">
    <location>
        <begin position="212"/>
        <end position="293"/>
    </location>
</feature>
<protein>
    <submittedName>
        <fullName evidence="3">Baseplate assembly protein J</fullName>
    </submittedName>
</protein>
<dbReference type="STRING" id="1844006.PhaeoP97_01883"/>
<evidence type="ECO:0000259" key="1">
    <source>
        <dbReference type="Pfam" id="PF26078"/>
    </source>
</evidence>
<dbReference type="InterPro" id="IPR058531">
    <property type="entry name" value="Baseplate_J_M"/>
</dbReference>
<feature type="domain" description="Baseplate J-like central" evidence="1">
    <location>
        <begin position="134"/>
        <end position="205"/>
    </location>
</feature>
<dbReference type="OrthoDB" id="9793802at2"/>
<evidence type="ECO:0000313" key="4">
    <source>
        <dbReference type="Proteomes" id="UP000183859"/>
    </source>
</evidence>
<proteinExistence type="predicted"/>
<dbReference type="Proteomes" id="UP000183859">
    <property type="component" value="Chromosome"/>
</dbReference>
<dbReference type="PANTHER" id="PTHR35862:SF1">
    <property type="entry name" value="FELS-2 PROPHAGE PROTEIN"/>
    <property type="match status" value="1"/>
</dbReference>
<dbReference type="RefSeq" id="WP_083570348.1">
    <property type="nucleotide sequence ID" value="NZ_CP016364.1"/>
</dbReference>
<dbReference type="InterPro" id="IPR058530">
    <property type="entry name" value="Baseplate_J-like_C"/>
</dbReference>